<dbReference type="GO" id="GO:0016779">
    <property type="term" value="F:nucleotidyltransferase activity"/>
    <property type="evidence" value="ECO:0007669"/>
    <property type="project" value="UniProtKB-KW"/>
</dbReference>
<name>A0A485LUP7_9ZZZZ</name>
<accession>A0A485LUP7</accession>
<dbReference type="GO" id="GO:0016787">
    <property type="term" value="F:hydrolase activity"/>
    <property type="evidence" value="ECO:0007669"/>
    <property type="project" value="UniProtKB-KW"/>
</dbReference>
<dbReference type="Pfam" id="PF00293">
    <property type="entry name" value="NUDIX"/>
    <property type="match status" value="1"/>
</dbReference>
<dbReference type="AlphaFoldDB" id="A0A485LUP7"/>
<protein>
    <submittedName>
        <fullName evidence="3">Bifunctional nicotinamide mononucleotide adenylyltransferase/ADP-ribose pyrophosphatase</fullName>
    </submittedName>
</protein>
<keyword evidence="3" id="KW-0548">Nucleotidyltransferase</keyword>
<dbReference type="Gene3D" id="3.90.79.10">
    <property type="entry name" value="Nucleoside Triphosphate Pyrophosphohydrolase"/>
    <property type="match status" value="1"/>
</dbReference>
<dbReference type="SUPFAM" id="SSF55811">
    <property type="entry name" value="Nudix"/>
    <property type="match status" value="1"/>
</dbReference>
<dbReference type="EMBL" id="CAADRM010000020">
    <property type="protein sequence ID" value="VFU11836.1"/>
    <property type="molecule type" value="Genomic_DNA"/>
</dbReference>
<organism evidence="3">
    <name type="scientific">anaerobic digester metagenome</name>
    <dbReference type="NCBI Taxonomy" id="1263854"/>
    <lineage>
        <taxon>unclassified sequences</taxon>
        <taxon>metagenomes</taxon>
        <taxon>ecological metagenomes</taxon>
    </lineage>
</organism>
<dbReference type="InterPro" id="IPR020084">
    <property type="entry name" value="NUDIX_hydrolase_CS"/>
</dbReference>
<dbReference type="PANTHER" id="PTHR43222">
    <property type="entry name" value="NUDIX HYDROLASE 23"/>
    <property type="match status" value="1"/>
</dbReference>
<proteinExistence type="predicted"/>
<dbReference type="PROSITE" id="PS00893">
    <property type="entry name" value="NUDIX_BOX"/>
    <property type="match status" value="1"/>
</dbReference>
<dbReference type="InterPro" id="IPR015797">
    <property type="entry name" value="NUDIX_hydrolase-like_dom_sf"/>
</dbReference>
<feature type="domain" description="Nudix hydrolase" evidence="2">
    <location>
        <begin position="38"/>
        <end position="167"/>
    </location>
</feature>
<dbReference type="PROSITE" id="PS51462">
    <property type="entry name" value="NUDIX"/>
    <property type="match status" value="1"/>
</dbReference>
<gene>
    <name evidence="3" type="ORF">SCFA_1160008</name>
</gene>
<dbReference type="CDD" id="cd04673">
    <property type="entry name" value="NUDIX_ADPRase"/>
    <property type="match status" value="1"/>
</dbReference>
<evidence type="ECO:0000259" key="2">
    <source>
        <dbReference type="PROSITE" id="PS51462"/>
    </source>
</evidence>
<keyword evidence="1" id="KW-0378">Hydrolase</keyword>
<evidence type="ECO:0000313" key="3">
    <source>
        <dbReference type="EMBL" id="VFU11836.1"/>
    </source>
</evidence>
<sequence length="337" mass="38824">MKKQRIYCPYCGDPVVHRQMEGKMRDFCMQCTHVFYENPLPVASSIVVNENREVLLVKRKNEPYRGMWCLPIGFAEADEEVKDAALRELREEAGIEGKVVRLVDVDTIDNYFYGSLAIVTYEVRPIGGAPAAGDDAEDVRFFPVSELPPLAWSSNEKAIRLYIDFYRDTWAMIDSYRQLFPEIDALALGDMAQGAQGQKNFLSNVLVAIIEKNAAEITREWVHEVRTRIPVLSVHAEYLGEMNRKVLKAVRQGLQERGGSFDYLRFKDNGRDLRRLDIGFPDVLNAMALSRKSIWMHVIRKKILSSPMEIYITLELNNRIIFLYDRIIYHLSAGYME</sequence>
<reference evidence="3" key="1">
    <citation type="submission" date="2019-03" db="EMBL/GenBank/DDBJ databases">
        <authorList>
            <person name="Hao L."/>
        </authorList>
    </citation>
    <scope>NUCLEOTIDE SEQUENCE</scope>
</reference>
<dbReference type="PANTHER" id="PTHR43222:SF2">
    <property type="entry name" value="NUDIX HYDROLASE 23, CHLOROPLASTIC"/>
    <property type="match status" value="1"/>
</dbReference>
<evidence type="ECO:0000256" key="1">
    <source>
        <dbReference type="ARBA" id="ARBA00022801"/>
    </source>
</evidence>
<dbReference type="InterPro" id="IPR000086">
    <property type="entry name" value="NUDIX_hydrolase_dom"/>
</dbReference>
<keyword evidence="3" id="KW-0808">Transferase</keyword>